<name>A0A6G0TW60_APHGL</name>
<evidence type="ECO:0000256" key="2">
    <source>
        <dbReference type="SAM" id="MobiDB-lite"/>
    </source>
</evidence>
<accession>A0A6G0TW60</accession>
<dbReference type="Proteomes" id="UP000475862">
    <property type="component" value="Unassembled WGS sequence"/>
</dbReference>
<evidence type="ECO:0000313" key="4">
    <source>
        <dbReference type="EMBL" id="KAE9539931.1"/>
    </source>
</evidence>
<dbReference type="OrthoDB" id="5807119at2759"/>
<dbReference type="AlphaFoldDB" id="A0A6G0TW60"/>
<dbReference type="InterPro" id="IPR000237">
    <property type="entry name" value="GRIP_dom"/>
</dbReference>
<keyword evidence="1" id="KW-0175">Coiled coil</keyword>
<sequence>MLSLSDPRMSNSNNASPSRIPKPNWMRHSNRTPKIQRHQSLQTLNTYEKDDDCASEKSFGSTTSSQCDNGHSMFAFNGTTYSSRKKAYLHYCPSNIGSEEYLTPTQRSSRTIRNLRRLLNDAHSELNDKDTEIDQLKRENIELKVKCGYEAANNSIAEGDEDEDTARFIPSKEQTPEPDSTKLSRSFLNPSPSPADSGHGDEYDEVKKLRQAYDELREKHNDKIEELLKSLGDLNEKYYGLKPLLDEAYIRIKELERENDFLKWSKTVQDNTKTTVDQDSINQIKKTFCDVLTQTQSILQLDKKTETDQTHFYDANTVNTESFLQQSDSEKHHVISTQTQQIVCLEKVTETDSQELEDDVDELSNVKLELKKTKGRSQSVGGTLLSGSEAIALWMIGTKKAMYENILQQQLEQQRQRPLHDAEMTLQFLKSAFYYYLTDPSNTTGHLNAILSILRYSDGEKKIIERNQAWK</sequence>
<evidence type="ECO:0000259" key="3">
    <source>
        <dbReference type="PROSITE" id="PS50913"/>
    </source>
</evidence>
<reference evidence="4 5" key="1">
    <citation type="submission" date="2019-08" db="EMBL/GenBank/DDBJ databases">
        <title>The genome of the soybean aphid Biotype 1, its phylome, world population structure and adaptation to the North American continent.</title>
        <authorList>
            <person name="Giordano R."/>
            <person name="Donthu R.K."/>
            <person name="Hernandez A.G."/>
            <person name="Wright C.L."/>
            <person name="Zimin A.V."/>
        </authorList>
    </citation>
    <scope>NUCLEOTIDE SEQUENCE [LARGE SCALE GENOMIC DNA]</scope>
    <source>
        <tissue evidence="4">Whole aphids</tissue>
    </source>
</reference>
<feature type="region of interest" description="Disordered" evidence="2">
    <location>
        <begin position="155"/>
        <end position="203"/>
    </location>
</feature>
<feature type="region of interest" description="Disordered" evidence="2">
    <location>
        <begin position="1"/>
        <end position="36"/>
    </location>
</feature>
<proteinExistence type="predicted"/>
<evidence type="ECO:0000256" key="1">
    <source>
        <dbReference type="SAM" id="Coils"/>
    </source>
</evidence>
<keyword evidence="5" id="KW-1185">Reference proteome</keyword>
<evidence type="ECO:0000313" key="5">
    <source>
        <dbReference type="Proteomes" id="UP000475862"/>
    </source>
</evidence>
<dbReference type="PROSITE" id="PS50913">
    <property type="entry name" value="GRIP"/>
    <property type="match status" value="1"/>
</dbReference>
<dbReference type="EMBL" id="VYZN01000014">
    <property type="protein sequence ID" value="KAE9539931.1"/>
    <property type="molecule type" value="Genomic_DNA"/>
</dbReference>
<protein>
    <recommendedName>
        <fullName evidence="3">GRIP domain-containing protein</fullName>
    </recommendedName>
</protein>
<feature type="coiled-coil region" evidence="1">
    <location>
        <begin position="112"/>
        <end position="146"/>
    </location>
</feature>
<comment type="caution">
    <text evidence="4">The sequence shown here is derived from an EMBL/GenBank/DDBJ whole genome shotgun (WGS) entry which is preliminary data.</text>
</comment>
<feature type="compositionally biased region" description="Polar residues" evidence="2">
    <location>
        <begin position="8"/>
        <end position="17"/>
    </location>
</feature>
<gene>
    <name evidence="4" type="ORF">AGLY_005183</name>
</gene>
<dbReference type="Pfam" id="PF15290">
    <property type="entry name" value="Syntaphilin"/>
    <property type="match status" value="1"/>
</dbReference>
<dbReference type="InterPro" id="IPR028197">
    <property type="entry name" value="Syntaphilin/Syntabulin"/>
</dbReference>
<feature type="compositionally biased region" description="Polar residues" evidence="2">
    <location>
        <begin position="177"/>
        <end position="190"/>
    </location>
</feature>
<feature type="domain" description="GRIP" evidence="3">
    <location>
        <begin position="419"/>
        <end position="467"/>
    </location>
</feature>
<organism evidence="4 5">
    <name type="scientific">Aphis glycines</name>
    <name type="common">Soybean aphid</name>
    <dbReference type="NCBI Taxonomy" id="307491"/>
    <lineage>
        <taxon>Eukaryota</taxon>
        <taxon>Metazoa</taxon>
        <taxon>Ecdysozoa</taxon>
        <taxon>Arthropoda</taxon>
        <taxon>Hexapoda</taxon>
        <taxon>Insecta</taxon>
        <taxon>Pterygota</taxon>
        <taxon>Neoptera</taxon>
        <taxon>Paraneoptera</taxon>
        <taxon>Hemiptera</taxon>
        <taxon>Sternorrhyncha</taxon>
        <taxon>Aphidomorpha</taxon>
        <taxon>Aphidoidea</taxon>
        <taxon>Aphididae</taxon>
        <taxon>Aphidini</taxon>
        <taxon>Aphis</taxon>
        <taxon>Aphis</taxon>
    </lineage>
</organism>